<dbReference type="Pfam" id="PF02518">
    <property type="entry name" value="HATPase_c"/>
    <property type="match status" value="1"/>
</dbReference>
<dbReference type="PANTHER" id="PTHR43065:SF46">
    <property type="entry name" value="C4-DICARBOXYLATE TRANSPORT SENSOR PROTEIN DCTB"/>
    <property type="match status" value="1"/>
</dbReference>
<dbReference type="CDD" id="cd00082">
    <property type="entry name" value="HisKA"/>
    <property type="match status" value="1"/>
</dbReference>
<reference evidence="12 13" key="1">
    <citation type="submission" date="2016-09" db="EMBL/GenBank/DDBJ databases">
        <authorList>
            <person name="Capua I."/>
            <person name="De Benedictis P."/>
            <person name="Joannis T."/>
            <person name="Lombin L.H."/>
            <person name="Cattoli G."/>
        </authorList>
    </citation>
    <scope>NUCLEOTIDE SEQUENCE [LARGE SCALE GENOMIC DNA]</scope>
    <source>
        <strain evidence="12 13">LMG 25899</strain>
    </source>
</reference>
<dbReference type="GO" id="GO:0000155">
    <property type="term" value="F:phosphorelay sensor kinase activity"/>
    <property type="evidence" value="ECO:0007669"/>
    <property type="project" value="InterPro"/>
</dbReference>
<dbReference type="InterPro" id="IPR036097">
    <property type="entry name" value="HisK_dim/P_sf"/>
</dbReference>
<dbReference type="Gene3D" id="3.30.450.20">
    <property type="entry name" value="PAS domain"/>
    <property type="match status" value="1"/>
</dbReference>
<keyword evidence="5" id="KW-0547">Nucleotide-binding</keyword>
<feature type="domain" description="Histidine kinase" evidence="11">
    <location>
        <begin position="384"/>
        <end position="613"/>
    </location>
</feature>
<organism evidence="12 13">
    <name type="scientific">Enterococcus rivorum</name>
    <dbReference type="NCBI Taxonomy" id="762845"/>
    <lineage>
        <taxon>Bacteria</taxon>
        <taxon>Bacillati</taxon>
        <taxon>Bacillota</taxon>
        <taxon>Bacilli</taxon>
        <taxon>Lactobacillales</taxon>
        <taxon>Enterococcaceae</taxon>
        <taxon>Enterococcus</taxon>
    </lineage>
</organism>
<dbReference type="RefSeq" id="WP_069697556.1">
    <property type="nucleotide sequence ID" value="NZ_JAGGMA010000016.1"/>
</dbReference>
<evidence type="ECO:0000256" key="2">
    <source>
        <dbReference type="ARBA" id="ARBA00012438"/>
    </source>
</evidence>
<evidence type="ECO:0000256" key="10">
    <source>
        <dbReference type="SAM" id="Phobius"/>
    </source>
</evidence>
<dbReference type="InterPro" id="IPR003661">
    <property type="entry name" value="HisK_dim/P_dom"/>
</dbReference>
<dbReference type="InterPro" id="IPR004358">
    <property type="entry name" value="Sig_transdc_His_kin-like_C"/>
</dbReference>
<evidence type="ECO:0000256" key="6">
    <source>
        <dbReference type="ARBA" id="ARBA00022777"/>
    </source>
</evidence>
<dbReference type="SUPFAM" id="SSF55874">
    <property type="entry name" value="ATPase domain of HSP90 chaperone/DNA topoisomerase II/histidine kinase"/>
    <property type="match status" value="1"/>
</dbReference>
<dbReference type="GO" id="GO:0005524">
    <property type="term" value="F:ATP binding"/>
    <property type="evidence" value="ECO:0007669"/>
    <property type="project" value="UniProtKB-KW"/>
</dbReference>
<sequence>MKQSNKIVKSMIAATVLFIVISVFFSIRGFSVIRKATTASSQDFLLQSVQYVGKVIQLSMKNRHQALNYLAINKDLDQRENPDLYLKNNPESLQLFFDSLKNEVDYLIYLDATGKPLYAFNWTAANKSVTISNAETVTPFIQKDSALKQILHQSSDQNGASYFIENKAFINFYQEIKSQDGTIDGYLVMPLKLKEFYKNVLQDFELGYKGYPMVKDESMKVVMHPVDKQIGLTIVNDRKKLYPDFDYSDLQRLEKYQLSHQSGKLTYKSYWWDEDTPTEVLKISAFEWVTIGAARWVIAINADYNERNDEVINYVLILSCLLLLLLLLILMFSLLINNFRKKEQIEEENKRLIETQKEQHLQHKLELELYQRNKMETVGLLTTSIVHDMNNFLTPIIGNAELLLEEYAENPLLVDDLKEILKSAQKGKKLSSNVLRFSKTQETTKEWIDISAAIIVAVHLIDGIIPKKVNLTVSIQENLGKSRLEEIDLQNLIYNLITNAYQASEGMENNRKIFVGLEPDPEALAKSLKKQTQRLDKEIEYVTLKISDNGPGIPEELSTKIFEPFFTTKSADEGTGLGLFAVASIVSKYEWHLSVESSPENGTTFFITIPIKAFQK</sequence>
<keyword evidence="9" id="KW-0175">Coiled coil</keyword>
<proteinExistence type="predicted"/>
<evidence type="ECO:0000256" key="1">
    <source>
        <dbReference type="ARBA" id="ARBA00000085"/>
    </source>
</evidence>
<dbReference type="Pfam" id="PF00512">
    <property type="entry name" value="HisKA"/>
    <property type="match status" value="1"/>
</dbReference>
<dbReference type="SMART" id="SM00388">
    <property type="entry name" value="HisKA"/>
    <property type="match status" value="1"/>
</dbReference>
<dbReference type="Gene3D" id="1.10.287.130">
    <property type="match status" value="1"/>
</dbReference>
<dbReference type="Proteomes" id="UP000095256">
    <property type="component" value="Unassembled WGS sequence"/>
</dbReference>
<dbReference type="InterPro" id="IPR003594">
    <property type="entry name" value="HATPase_dom"/>
</dbReference>
<dbReference type="EC" id="2.7.13.3" evidence="2"/>
<evidence type="ECO:0000256" key="4">
    <source>
        <dbReference type="ARBA" id="ARBA00022679"/>
    </source>
</evidence>
<evidence type="ECO:0000259" key="11">
    <source>
        <dbReference type="PROSITE" id="PS50109"/>
    </source>
</evidence>
<keyword evidence="6 12" id="KW-0418">Kinase</keyword>
<dbReference type="EMBL" id="MIEK01000006">
    <property type="protein sequence ID" value="OEH83508.1"/>
    <property type="molecule type" value="Genomic_DNA"/>
</dbReference>
<accession>A0A1E5L070</accession>
<dbReference type="SUPFAM" id="SSF47384">
    <property type="entry name" value="Homodimeric domain of signal transducing histidine kinase"/>
    <property type="match status" value="1"/>
</dbReference>
<keyword evidence="8" id="KW-0902">Two-component regulatory system</keyword>
<comment type="catalytic activity">
    <reaction evidence="1">
        <text>ATP + protein L-histidine = ADP + protein N-phospho-L-histidine.</text>
        <dbReference type="EC" id="2.7.13.3"/>
    </reaction>
</comment>
<feature type="transmembrane region" description="Helical" evidence="10">
    <location>
        <begin position="311"/>
        <end position="336"/>
    </location>
</feature>
<dbReference type="OrthoDB" id="9815750at2"/>
<dbReference type="AlphaFoldDB" id="A0A1E5L070"/>
<keyword evidence="10" id="KW-0472">Membrane</keyword>
<keyword evidence="13" id="KW-1185">Reference proteome</keyword>
<keyword evidence="10" id="KW-0812">Transmembrane</keyword>
<protein>
    <recommendedName>
        <fullName evidence="2">histidine kinase</fullName>
        <ecNumber evidence="2">2.7.13.3</ecNumber>
    </recommendedName>
</protein>
<keyword evidence="3" id="KW-0597">Phosphoprotein</keyword>
<dbReference type="PANTHER" id="PTHR43065">
    <property type="entry name" value="SENSOR HISTIDINE KINASE"/>
    <property type="match status" value="1"/>
</dbReference>
<dbReference type="CDD" id="cd00075">
    <property type="entry name" value="HATPase"/>
    <property type="match status" value="1"/>
</dbReference>
<evidence type="ECO:0000256" key="7">
    <source>
        <dbReference type="ARBA" id="ARBA00022840"/>
    </source>
</evidence>
<evidence type="ECO:0000313" key="12">
    <source>
        <dbReference type="EMBL" id="OEH83508.1"/>
    </source>
</evidence>
<dbReference type="PROSITE" id="PS50109">
    <property type="entry name" value="HIS_KIN"/>
    <property type="match status" value="1"/>
</dbReference>
<evidence type="ECO:0000313" key="13">
    <source>
        <dbReference type="Proteomes" id="UP000095256"/>
    </source>
</evidence>
<evidence type="ECO:0000256" key="3">
    <source>
        <dbReference type="ARBA" id="ARBA00022553"/>
    </source>
</evidence>
<evidence type="ECO:0000256" key="9">
    <source>
        <dbReference type="SAM" id="Coils"/>
    </source>
</evidence>
<dbReference type="STRING" id="762845.BCR26_09390"/>
<dbReference type="Gene3D" id="3.30.565.10">
    <property type="entry name" value="Histidine kinase-like ATPase, C-terminal domain"/>
    <property type="match status" value="1"/>
</dbReference>
<dbReference type="InterPro" id="IPR036890">
    <property type="entry name" value="HATPase_C_sf"/>
</dbReference>
<gene>
    <name evidence="12" type="ORF">BCR26_09390</name>
</gene>
<comment type="caution">
    <text evidence="12">The sequence shown here is derived from an EMBL/GenBank/DDBJ whole genome shotgun (WGS) entry which is preliminary data.</text>
</comment>
<dbReference type="PRINTS" id="PR00344">
    <property type="entry name" value="BCTRLSENSOR"/>
</dbReference>
<keyword evidence="10" id="KW-1133">Transmembrane helix</keyword>
<name>A0A1E5L070_9ENTE</name>
<evidence type="ECO:0000256" key="5">
    <source>
        <dbReference type="ARBA" id="ARBA00022741"/>
    </source>
</evidence>
<evidence type="ECO:0000256" key="8">
    <source>
        <dbReference type="ARBA" id="ARBA00023012"/>
    </source>
</evidence>
<feature type="coiled-coil region" evidence="9">
    <location>
        <begin position="338"/>
        <end position="373"/>
    </location>
</feature>
<keyword evidence="7" id="KW-0067">ATP-binding</keyword>
<keyword evidence="4" id="KW-0808">Transferase</keyword>
<dbReference type="SMART" id="SM00387">
    <property type="entry name" value="HATPase_c"/>
    <property type="match status" value="1"/>
</dbReference>
<dbReference type="InterPro" id="IPR005467">
    <property type="entry name" value="His_kinase_dom"/>
</dbReference>